<dbReference type="Pfam" id="PF00702">
    <property type="entry name" value="Hydrolase"/>
    <property type="match status" value="1"/>
</dbReference>
<gene>
    <name evidence="1" type="ORF">EV645_6479</name>
</gene>
<keyword evidence="2" id="KW-1185">Reference proteome</keyword>
<dbReference type="InterPro" id="IPR023214">
    <property type="entry name" value="HAD_sf"/>
</dbReference>
<dbReference type="Proteomes" id="UP000292027">
    <property type="component" value="Unassembled WGS sequence"/>
</dbReference>
<evidence type="ECO:0008006" key="3">
    <source>
        <dbReference type="Google" id="ProtNLM"/>
    </source>
</evidence>
<proteinExistence type="predicted"/>
<evidence type="ECO:0000313" key="2">
    <source>
        <dbReference type="Proteomes" id="UP000292027"/>
    </source>
</evidence>
<dbReference type="RefSeq" id="WP_130447771.1">
    <property type="nucleotide sequence ID" value="NZ_SHKR01000015.1"/>
</dbReference>
<sequence>MDDGIAVFFDLGDTLASGVFEQGHLARLDVYPFVPEILARLRSDGARLGLISNTDETAATMNKLLDTSGLASLVDAGLCLFSSVEGMDKSEPAFFVLARDRAGLPAARCVFVGEDSDERRTAASVGFRVSPHPLHALHLVEAGLRSHG</sequence>
<dbReference type="OrthoDB" id="3826977at2"/>
<name>A0A4Q7WMG3_9ACTN</name>
<dbReference type="SUPFAM" id="SSF56784">
    <property type="entry name" value="HAD-like"/>
    <property type="match status" value="1"/>
</dbReference>
<protein>
    <recommendedName>
        <fullName evidence="3">HAD family hydrolase</fullName>
    </recommendedName>
</protein>
<dbReference type="Gene3D" id="3.40.50.1000">
    <property type="entry name" value="HAD superfamily/HAD-like"/>
    <property type="match status" value="1"/>
</dbReference>
<organism evidence="1 2">
    <name type="scientific">Kribbella rubisoli</name>
    <dbReference type="NCBI Taxonomy" id="3075929"/>
    <lineage>
        <taxon>Bacteria</taxon>
        <taxon>Bacillati</taxon>
        <taxon>Actinomycetota</taxon>
        <taxon>Actinomycetes</taxon>
        <taxon>Propionibacteriales</taxon>
        <taxon>Kribbellaceae</taxon>
        <taxon>Kribbella</taxon>
    </lineage>
</organism>
<dbReference type="AlphaFoldDB" id="A0A4Q7WMG3"/>
<accession>A0A4Q7WMG3</accession>
<comment type="caution">
    <text evidence="1">The sequence shown here is derived from an EMBL/GenBank/DDBJ whole genome shotgun (WGS) entry which is preliminary data.</text>
</comment>
<reference evidence="1 2" key="1">
    <citation type="journal article" date="2015" name="Stand. Genomic Sci.">
        <title>Genomic Encyclopedia of Bacterial and Archaeal Type Strains, Phase III: the genomes of soil and plant-associated and newly described type strains.</title>
        <authorList>
            <person name="Whitman W.B."/>
            <person name="Woyke T."/>
            <person name="Klenk H.P."/>
            <person name="Zhou Y."/>
            <person name="Lilburn T.G."/>
            <person name="Beck B.J."/>
            <person name="De Vos P."/>
            <person name="Vandamme P."/>
            <person name="Eisen J.A."/>
            <person name="Garrity G."/>
            <person name="Hugenholtz P."/>
            <person name="Kyrpides N.C."/>
        </authorList>
    </citation>
    <scope>NUCLEOTIDE SEQUENCE [LARGE SCALE GENOMIC DNA]</scope>
    <source>
        <strain evidence="1 2">VKM Ac-2540</strain>
    </source>
</reference>
<dbReference type="EMBL" id="SHKR01000015">
    <property type="protein sequence ID" value="RZU11317.1"/>
    <property type="molecule type" value="Genomic_DNA"/>
</dbReference>
<dbReference type="InterPro" id="IPR036412">
    <property type="entry name" value="HAD-like_sf"/>
</dbReference>
<evidence type="ECO:0000313" key="1">
    <source>
        <dbReference type="EMBL" id="RZU11317.1"/>
    </source>
</evidence>